<dbReference type="GO" id="GO:0008270">
    <property type="term" value="F:zinc ion binding"/>
    <property type="evidence" value="ECO:0007669"/>
    <property type="project" value="UniProtKB-KW"/>
</dbReference>
<reference evidence="8 9" key="1">
    <citation type="journal article" date="2015" name="Genome Biol. Evol.">
        <title>Phylogenomic analyses indicate that early fungi evolved digesting cell walls of algal ancestors of land plants.</title>
        <authorList>
            <person name="Chang Y."/>
            <person name="Wang S."/>
            <person name="Sekimoto S."/>
            <person name="Aerts A.L."/>
            <person name="Choi C."/>
            <person name="Clum A."/>
            <person name="LaButti K.M."/>
            <person name="Lindquist E.A."/>
            <person name="Yee Ngan C."/>
            <person name="Ohm R.A."/>
            <person name="Salamov A.A."/>
            <person name="Grigoriev I.V."/>
            <person name="Spatafora J.W."/>
            <person name="Berbee M.L."/>
        </authorList>
    </citation>
    <scope>NUCLEOTIDE SEQUENCE [LARGE SCALE GENOMIC DNA]</scope>
    <source>
        <strain evidence="8 9">NRRL 28638</strain>
    </source>
</reference>
<dbReference type="PROSITE" id="PS51188">
    <property type="entry name" value="ZF_CR"/>
    <property type="match status" value="1"/>
</dbReference>
<keyword evidence="2" id="KW-0677">Repeat</keyword>
<dbReference type="Gene3D" id="1.10.287.110">
    <property type="entry name" value="DnaJ domain"/>
    <property type="match status" value="1"/>
</dbReference>
<dbReference type="InterPro" id="IPR002939">
    <property type="entry name" value="DnaJ_C"/>
</dbReference>
<dbReference type="PANTHER" id="PTHR43888">
    <property type="entry name" value="DNAJ-LIKE-2, ISOFORM A-RELATED"/>
    <property type="match status" value="1"/>
</dbReference>
<feature type="domain" description="CR-type" evidence="7">
    <location>
        <begin position="72"/>
        <end position="155"/>
    </location>
</feature>
<dbReference type="CDD" id="cd10719">
    <property type="entry name" value="DnaJ_zf"/>
    <property type="match status" value="1"/>
</dbReference>
<dbReference type="InterPro" id="IPR036410">
    <property type="entry name" value="HSP_DnaJ_Cys-rich_dom_sf"/>
</dbReference>
<dbReference type="SUPFAM" id="SSF49493">
    <property type="entry name" value="HSP40/DnaJ peptide-binding domain"/>
    <property type="match status" value="2"/>
</dbReference>
<evidence type="ECO:0000256" key="2">
    <source>
        <dbReference type="ARBA" id="ARBA00022737"/>
    </source>
</evidence>
<evidence type="ECO:0000256" key="6">
    <source>
        <dbReference type="PROSITE-ProRule" id="PRU00546"/>
    </source>
</evidence>
<keyword evidence="1 6" id="KW-0479">Metal-binding</keyword>
<dbReference type="GO" id="GO:0006457">
    <property type="term" value="P:protein folding"/>
    <property type="evidence" value="ECO:0007669"/>
    <property type="project" value="InterPro"/>
</dbReference>
<dbReference type="InterPro" id="IPR036869">
    <property type="entry name" value="J_dom_sf"/>
</dbReference>
<dbReference type="InterPro" id="IPR044713">
    <property type="entry name" value="DNJA1/2-like"/>
</dbReference>
<dbReference type="OMA" id="NIYESFF"/>
<name>A0A137NPU5_CONC2</name>
<organism evidence="8 9">
    <name type="scientific">Conidiobolus coronatus (strain ATCC 28846 / CBS 209.66 / NRRL 28638)</name>
    <name type="common">Delacroixia coronata</name>
    <dbReference type="NCBI Taxonomy" id="796925"/>
    <lineage>
        <taxon>Eukaryota</taxon>
        <taxon>Fungi</taxon>
        <taxon>Fungi incertae sedis</taxon>
        <taxon>Zoopagomycota</taxon>
        <taxon>Entomophthoromycotina</taxon>
        <taxon>Entomophthoromycetes</taxon>
        <taxon>Entomophthorales</taxon>
        <taxon>Ancylistaceae</taxon>
        <taxon>Conidiobolus</taxon>
    </lineage>
</organism>
<dbReference type="InterPro" id="IPR008971">
    <property type="entry name" value="HSP40/DnaJ_pept-bd"/>
</dbReference>
<proteinExistence type="predicted"/>
<evidence type="ECO:0000259" key="7">
    <source>
        <dbReference type="PROSITE" id="PS51188"/>
    </source>
</evidence>
<dbReference type="InterPro" id="IPR001305">
    <property type="entry name" value="HSP_DnaJ_Cys-rich_dom"/>
</dbReference>
<evidence type="ECO:0000256" key="4">
    <source>
        <dbReference type="ARBA" id="ARBA00022833"/>
    </source>
</evidence>
<dbReference type="EMBL" id="KQ965198">
    <property type="protein sequence ID" value="KXN64758.1"/>
    <property type="molecule type" value="Genomic_DNA"/>
</dbReference>
<accession>A0A137NPU5</accession>
<dbReference type="STRING" id="796925.A0A137NPU5"/>
<dbReference type="Proteomes" id="UP000070444">
    <property type="component" value="Unassembled WGS sequence"/>
</dbReference>
<evidence type="ECO:0000256" key="3">
    <source>
        <dbReference type="ARBA" id="ARBA00022771"/>
    </source>
</evidence>
<dbReference type="OrthoDB" id="550424at2759"/>
<dbReference type="SUPFAM" id="SSF46565">
    <property type="entry name" value="Chaperone J-domain"/>
    <property type="match status" value="1"/>
</dbReference>
<dbReference type="AlphaFoldDB" id="A0A137NPU5"/>
<evidence type="ECO:0000256" key="5">
    <source>
        <dbReference type="ARBA" id="ARBA00023186"/>
    </source>
</evidence>
<keyword evidence="5" id="KW-0143">Chaperone</keyword>
<feature type="non-terminal residue" evidence="8">
    <location>
        <position position="1"/>
    </location>
</feature>
<feature type="zinc finger region" description="CR-type" evidence="6">
    <location>
        <begin position="72"/>
        <end position="155"/>
    </location>
</feature>
<keyword evidence="9" id="KW-1185">Reference proteome</keyword>
<dbReference type="FunFam" id="2.10.230.10:FF:000002">
    <property type="entry name" value="Molecular chaperone DnaJ"/>
    <property type="match status" value="1"/>
</dbReference>
<dbReference type="CDD" id="cd10747">
    <property type="entry name" value="DnaJ_C"/>
    <property type="match status" value="1"/>
</dbReference>
<dbReference type="SUPFAM" id="SSF57938">
    <property type="entry name" value="DnaJ/Hsp40 cysteine-rich domain"/>
    <property type="match status" value="1"/>
</dbReference>
<protein>
    <recommendedName>
        <fullName evidence="7">CR-type domain-containing protein</fullName>
    </recommendedName>
</protein>
<evidence type="ECO:0000256" key="1">
    <source>
        <dbReference type="ARBA" id="ARBA00022723"/>
    </source>
</evidence>
<sequence length="292" mass="32963">AYEVLSDDNKRRIYDRYGEEGLKEGGRTHYQDPFEMFESFFGGGFGRHQRRERKGESINMALPVTLSDLYNGKEFDVDISKQVICPKCRGSGAKSSDDVHTCTKCKGSGQVIKQHQIAPGFIQQISTTCDKCSGRGKIIKHNCPICKGQKVIRENEPLTIVIERGMPSSHVIQYEGEADQSPDHAPGDINFHLIPKPHPVFKREGNDLHTTITLSLLEALVGFEKELTHLDNRTVSIKRDEVTPYGHIQTIEDEGMPIHEVPSDKGNLILTYKIKFPKKLSEDQKSELKKLF</sequence>
<dbReference type="GO" id="GO:0051082">
    <property type="term" value="F:unfolded protein binding"/>
    <property type="evidence" value="ECO:0007669"/>
    <property type="project" value="InterPro"/>
</dbReference>
<evidence type="ECO:0000313" key="8">
    <source>
        <dbReference type="EMBL" id="KXN64758.1"/>
    </source>
</evidence>
<dbReference type="FunFam" id="2.60.260.20:FF:000013">
    <property type="entry name" value="DnaJ subfamily B member 11"/>
    <property type="match status" value="1"/>
</dbReference>
<gene>
    <name evidence="8" type="ORF">CONCODRAFT_80918</name>
</gene>
<dbReference type="GO" id="GO:0030544">
    <property type="term" value="F:Hsp70 protein binding"/>
    <property type="evidence" value="ECO:0007669"/>
    <property type="project" value="InterPro"/>
</dbReference>
<keyword evidence="3 6" id="KW-0863">Zinc-finger</keyword>
<dbReference type="Pfam" id="PF00684">
    <property type="entry name" value="DnaJ_CXXCXGXG"/>
    <property type="match status" value="1"/>
</dbReference>
<keyword evidence="4 6" id="KW-0862">Zinc</keyword>
<dbReference type="Pfam" id="PF01556">
    <property type="entry name" value="DnaJ_C"/>
    <property type="match status" value="1"/>
</dbReference>
<evidence type="ECO:0000313" key="9">
    <source>
        <dbReference type="Proteomes" id="UP000070444"/>
    </source>
</evidence>
<dbReference type="Gene3D" id="2.60.260.20">
    <property type="entry name" value="Urease metallochaperone UreE, N-terminal domain"/>
    <property type="match status" value="2"/>
</dbReference>
<dbReference type="Gene3D" id="2.10.230.10">
    <property type="entry name" value="Heat shock protein DnaJ, cysteine-rich domain"/>
    <property type="match status" value="1"/>
</dbReference>